<dbReference type="AlphaFoldDB" id="A0ABD3QCY7"/>
<evidence type="ECO:0000313" key="9">
    <source>
        <dbReference type="Proteomes" id="UP001530400"/>
    </source>
</evidence>
<dbReference type="PANTHER" id="PTHR45992">
    <property type="entry name" value="EUKARYOTIC ELONGATION FACTOR 2 KINASE-RELATED"/>
    <property type="match status" value="1"/>
</dbReference>
<dbReference type="InterPro" id="IPR011009">
    <property type="entry name" value="Kinase-like_dom_sf"/>
</dbReference>
<evidence type="ECO:0000259" key="7">
    <source>
        <dbReference type="PROSITE" id="PS51158"/>
    </source>
</evidence>
<dbReference type="GO" id="GO:0004674">
    <property type="term" value="F:protein serine/threonine kinase activity"/>
    <property type="evidence" value="ECO:0007669"/>
    <property type="project" value="UniProtKB-KW"/>
</dbReference>
<dbReference type="Proteomes" id="UP001530400">
    <property type="component" value="Unassembled WGS sequence"/>
</dbReference>
<dbReference type="CDD" id="cd00198">
    <property type="entry name" value="vWFA"/>
    <property type="match status" value="1"/>
</dbReference>
<dbReference type="SMART" id="SM00811">
    <property type="entry name" value="Alpha_kinase"/>
    <property type="match status" value="1"/>
</dbReference>
<protein>
    <recommendedName>
        <fullName evidence="7">Alpha-type protein kinase domain-containing protein</fullName>
    </recommendedName>
</protein>
<keyword evidence="2" id="KW-0808">Transferase</keyword>
<accession>A0ABD3QCY7</accession>
<dbReference type="InterPro" id="IPR051852">
    <property type="entry name" value="Alpha-type_PK"/>
</dbReference>
<sequence length="735" mass="82033">MDPRFNPWSVTGGGGYSSSNQLPNSTGRGYALSMPMPSFANNPPPNYYYRNGPIMVRPQNQRNPPPNYGMQTVPTNNNNNAVISITHNPPRNHNGNSNRAPSFVIDRKRENITDDNNVRNVRIKTEPSNQANNIQVKTEGATAITNAPSTNDTHVIFAMDFSSSMNVSDVQSTNGSSITRWNAVFKCVDSLLDKQLQEQDTVDEQDAAAAGNKCLISLLTFNNESRVLIHKMTLDGDGSTVKMALRAAEKENKPRGGTSFSAGFHEASILAEGYGNVMVVFLTDGRPGDLRRDPPVDCSYAMQATYRDHGREYRAAGYYIEKMQKAHKNFNIQLVCLYSEGMKWMTYLSKRYKSTLHNPDLSLEDAIVRQPAQIFNQVTPKTEGSKISNTSNYDAETKLDEYNADTIADEVVALKVKSNNTVIAENYAKAKAAGQVISLTSATTQTTSTSIRSTFDSISESVSVMRSSARRKEREVNVQATSDWVTYDATRLVMTKDANGDKVFSVPPSETANGRRVQVSMHPFAQGGLRNVYRMKEIETKSNSVMIAVAKESRHEIQYKERVGFHLETAKCQLRAFQFAKAFNQDVLADIEEGEDEDEFDIPEVKVLCCVLYRLKAPSYPGGYRYLAVENELPGTYQKWNNNDGYVNRSDCIDNEVAQAFSHYTYERSKQKEMVVDIQGCGSTYTDPQLHSVQKLYGRADRGTVGFGKFFATHTCNGICHMLDLPDRSKQSYFG</sequence>
<evidence type="ECO:0000256" key="4">
    <source>
        <dbReference type="ARBA" id="ARBA00022777"/>
    </source>
</evidence>
<keyword evidence="5" id="KW-0067">ATP-binding</keyword>
<feature type="domain" description="Alpha-type protein kinase" evidence="7">
    <location>
        <begin position="476"/>
        <end position="728"/>
    </location>
</feature>
<dbReference type="Gene3D" id="3.30.200.20">
    <property type="entry name" value="Phosphorylase Kinase, domain 1"/>
    <property type="match status" value="1"/>
</dbReference>
<reference evidence="8 9" key="1">
    <citation type="submission" date="2024-10" db="EMBL/GenBank/DDBJ databases">
        <title>Updated reference genomes for cyclostephanoid diatoms.</title>
        <authorList>
            <person name="Roberts W.R."/>
            <person name="Alverson A.J."/>
        </authorList>
    </citation>
    <scope>NUCLEOTIDE SEQUENCE [LARGE SCALE GENOMIC DNA]</scope>
    <source>
        <strain evidence="8 9">AJA010-31</strain>
    </source>
</reference>
<feature type="region of interest" description="Disordered" evidence="6">
    <location>
        <begin position="1"/>
        <end position="29"/>
    </location>
</feature>
<dbReference type="Gene3D" id="3.20.200.10">
    <property type="entry name" value="MHCK/EF2 kinase"/>
    <property type="match status" value="1"/>
</dbReference>
<dbReference type="CDD" id="cd04515">
    <property type="entry name" value="Alpha_kinase"/>
    <property type="match status" value="1"/>
</dbReference>
<evidence type="ECO:0000256" key="1">
    <source>
        <dbReference type="ARBA" id="ARBA00022527"/>
    </source>
</evidence>
<dbReference type="SUPFAM" id="SSF53300">
    <property type="entry name" value="vWA-like"/>
    <property type="match status" value="1"/>
</dbReference>
<keyword evidence="4" id="KW-0418">Kinase</keyword>
<dbReference type="SUPFAM" id="SSF56112">
    <property type="entry name" value="Protein kinase-like (PK-like)"/>
    <property type="match status" value="1"/>
</dbReference>
<dbReference type="PROSITE" id="PS51158">
    <property type="entry name" value="ALPHA_KINASE"/>
    <property type="match status" value="1"/>
</dbReference>
<proteinExistence type="predicted"/>
<keyword evidence="9" id="KW-1185">Reference proteome</keyword>
<evidence type="ECO:0000313" key="8">
    <source>
        <dbReference type="EMBL" id="KAL3797929.1"/>
    </source>
</evidence>
<dbReference type="PANTHER" id="PTHR45992:SF2">
    <property type="entry name" value="EUKARYOTIC ELONGATION FACTOR 2 KINASE"/>
    <property type="match status" value="1"/>
</dbReference>
<evidence type="ECO:0000256" key="2">
    <source>
        <dbReference type="ARBA" id="ARBA00022679"/>
    </source>
</evidence>
<dbReference type="GO" id="GO:0005524">
    <property type="term" value="F:ATP binding"/>
    <property type="evidence" value="ECO:0007669"/>
    <property type="project" value="UniProtKB-KW"/>
</dbReference>
<dbReference type="Gene3D" id="3.40.50.410">
    <property type="entry name" value="von Willebrand factor, type A domain"/>
    <property type="match status" value="1"/>
</dbReference>
<comment type="caution">
    <text evidence="8">The sequence shown here is derived from an EMBL/GenBank/DDBJ whole genome shotgun (WGS) entry which is preliminary data.</text>
</comment>
<dbReference type="EMBL" id="JALLPJ020000234">
    <property type="protein sequence ID" value="KAL3797929.1"/>
    <property type="molecule type" value="Genomic_DNA"/>
</dbReference>
<dbReference type="InterPro" id="IPR036465">
    <property type="entry name" value="vWFA_dom_sf"/>
</dbReference>
<dbReference type="Pfam" id="PF02816">
    <property type="entry name" value="Alpha_kinase"/>
    <property type="match status" value="1"/>
</dbReference>
<dbReference type="InterPro" id="IPR004166">
    <property type="entry name" value="a-kinase_dom"/>
</dbReference>
<evidence type="ECO:0000256" key="6">
    <source>
        <dbReference type="SAM" id="MobiDB-lite"/>
    </source>
</evidence>
<gene>
    <name evidence="8" type="ORF">ACHAWO_001410</name>
</gene>
<keyword evidence="3" id="KW-0547">Nucleotide-binding</keyword>
<name>A0ABD3QCY7_9STRA</name>
<evidence type="ECO:0000256" key="3">
    <source>
        <dbReference type="ARBA" id="ARBA00022741"/>
    </source>
</evidence>
<keyword evidence="1" id="KW-0723">Serine/threonine-protein kinase</keyword>
<organism evidence="8 9">
    <name type="scientific">Cyclotella atomus</name>
    <dbReference type="NCBI Taxonomy" id="382360"/>
    <lineage>
        <taxon>Eukaryota</taxon>
        <taxon>Sar</taxon>
        <taxon>Stramenopiles</taxon>
        <taxon>Ochrophyta</taxon>
        <taxon>Bacillariophyta</taxon>
        <taxon>Coscinodiscophyceae</taxon>
        <taxon>Thalassiosirophycidae</taxon>
        <taxon>Stephanodiscales</taxon>
        <taxon>Stephanodiscaceae</taxon>
        <taxon>Cyclotella</taxon>
    </lineage>
</organism>
<feature type="compositionally biased region" description="Polar residues" evidence="6">
    <location>
        <begin position="17"/>
        <end position="27"/>
    </location>
</feature>
<evidence type="ECO:0000256" key="5">
    <source>
        <dbReference type="ARBA" id="ARBA00022840"/>
    </source>
</evidence>